<dbReference type="Pfam" id="PF05135">
    <property type="entry name" value="Phage_connect_1"/>
    <property type="match status" value="1"/>
</dbReference>
<protein>
    <submittedName>
        <fullName evidence="1">Phage protein</fullName>
    </submittedName>
</protein>
<name>A0A379TQ63_SALER</name>
<dbReference type="AlphaFoldDB" id="A0A379TQ63"/>
<reference evidence="1 2" key="1">
    <citation type="submission" date="2018-06" db="EMBL/GenBank/DDBJ databases">
        <authorList>
            <consortium name="Pathogen Informatics"/>
            <person name="Doyle S."/>
        </authorList>
    </citation>
    <scope>NUCLEOTIDE SEQUENCE [LARGE SCALE GENOMIC DNA]</scope>
    <source>
        <strain evidence="1 2">NCTC9854</strain>
    </source>
</reference>
<dbReference type="InterPro" id="IPR006450">
    <property type="entry name" value="Phage_HK97_gp6-like"/>
</dbReference>
<dbReference type="InterPro" id="IPR021146">
    <property type="entry name" value="Phage_gp6-like_head-tail"/>
</dbReference>
<sequence length="107" mass="12087">MILTLDEAKTQLRLELDFTAHDEMLSSLINAAQRSIERTYYCRLVESQEQLDALGDGENGYVIDDDIKLAAKMMVSQWYLNPTGTGDESPADLGVEYLLFPLMEHTV</sequence>
<dbReference type="RefSeq" id="WP_020843850.1">
    <property type="nucleotide sequence ID" value="NZ_JBHHKU010000016.1"/>
</dbReference>
<gene>
    <name evidence="1" type="ORF">NCTC9854_04584</name>
</gene>
<proteinExistence type="predicted"/>
<dbReference type="EMBL" id="UGWI01000003">
    <property type="protein sequence ID" value="SUG52473.1"/>
    <property type="molecule type" value="Genomic_DNA"/>
</dbReference>
<evidence type="ECO:0000313" key="2">
    <source>
        <dbReference type="Proteomes" id="UP000254773"/>
    </source>
</evidence>
<organism evidence="1 2">
    <name type="scientific">Salmonella enterica</name>
    <name type="common">Salmonella choleraesuis</name>
    <dbReference type="NCBI Taxonomy" id="28901"/>
    <lineage>
        <taxon>Bacteria</taxon>
        <taxon>Pseudomonadati</taxon>
        <taxon>Pseudomonadota</taxon>
        <taxon>Gammaproteobacteria</taxon>
        <taxon>Enterobacterales</taxon>
        <taxon>Enterobacteriaceae</taxon>
        <taxon>Salmonella</taxon>
    </lineage>
</organism>
<evidence type="ECO:0000313" key="1">
    <source>
        <dbReference type="EMBL" id="SUG52473.1"/>
    </source>
</evidence>
<dbReference type="NCBIfam" id="TIGR01560">
    <property type="entry name" value="put_DNA_pack"/>
    <property type="match status" value="1"/>
</dbReference>
<dbReference type="Gene3D" id="1.10.3230.30">
    <property type="entry name" value="Phage gp6-like head-tail connector protein"/>
    <property type="match status" value="1"/>
</dbReference>
<accession>A0A379TQ63</accession>
<dbReference type="CDD" id="cd08054">
    <property type="entry name" value="gp6"/>
    <property type="match status" value="1"/>
</dbReference>
<dbReference type="Proteomes" id="UP000254773">
    <property type="component" value="Unassembled WGS sequence"/>
</dbReference>